<organism evidence="3 4">
    <name type="scientific">[Myrmecia] bisecta</name>
    <dbReference type="NCBI Taxonomy" id="41462"/>
    <lineage>
        <taxon>Eukaryota</taxon>
        <taxon>Viridiplantae</taxon>
        <taxon>Chlorophyta</taxon>
        <taxon>core chlorophytes</taxon>
        <taxon>Trebouxiophyceae</taxon>
        <taxon>Trebouxiales</taxon>
        <taxon>Trebouxiaceae</taxon>
        <taxon>Myrmecia</taxon>
    </lineage>
</organism>
<gene>
    <name evidence="3" type="ORF">WJX72_010286</name>
</gene>
<comment type="caution">
    <text evidence="3">The sequence shown here is derived from an EMBL/GenBank/DDBJ whole genome shotgun (WGS) entry which is preliminary data.</text>
</comment>
<dbReference type="Gene3D" id="2.30.30.140">
    <property type="match status" value="1"/>
</dbReference>
<protein>
    <recommendedName>
        <fullName evidence="2">PWWP domain-containing protein</fullName>
    </recommendedName>
</protein>
<evidence type="ECO:0000256" key="1">
    <source>
        <dbReference type="SAM" id="MobiDB-lite"/>
    </source>
</evidence>
<accession>A0AAW1PLV1</accession>
<dbReference type="AlphaFoldDB" id="A0AAW1PLV1"/>
<keyword evidence="4" id="KW-1185">Reference proteome</keyword>
<dbReference type="InterPro" id="IPR000313">
    <property type="entry name" value="PWWP_dom"/>
</dbReference>
<evidence type="ECO:0000313" key="4">
    <source>
        <dbReference type="Proteomes" id="UP001489004"/>
    </source>
</evidence>
<proteinExistence type="predicted"/>
<dbReference type="SUPFAM" id="SSF63748">
    <property type="entry name" value="Tudor/PWWP/MBT"/>
    <property type="match status" value="1"/>
</dbReference>
<sequence length="265" mass="28874">MGLRQSAQVELSSRQTSGGRPKLRLKIKPLRSRCPSPPPESAKIEAAATSPSSQGHSKTSSWGCYPPHRVHSPFKGELPQGLDPGWQLPAEHDWPACAQPDSSDSLHSTLECRLEAAQPASMQQGVESTHMGVPALPAVSIRPRQPRQFVPYEIVWAKLASHPWWPAQVQLPTDQHLHLKHRPGDVFVVFYGDCNFAWVPRSGLAPFAADYSLRSKAGNKKLQGAVDAAWAALGRPRPLPESATGTIMLPEHLLSGQPALPHLPP</sequence>
<name>A0AAW1PLV1_9CHLO</name>
<dbReference type="Proteomes" id="UP001489004">
    <property type="component" value="Unassembled WGS sequence"/>
</dbReference>
<dbReference type="SMART" id="SM00293">
    <property type="entry name" value="PWWP"/>
    <property type="match status" value="1"/>
</dbReference>
<feature type="region of interest" description="Disordered" evidence="1">
    <location>
        <begin position="1"/>
        <end position="64"/>
    </location>
</feature>
<dbReference type="PANTHER" id="PTHR10688">
    <property type="entry name" value="PWWP DOMAIN-CONTAINING PROTEIN"/>
    <property type="match status" value="1"/>
</dbReference>
<feature type="compositionally biased region" description="Polar residues" evidence="1">
    <location>
        <begin position="49"/>
        <end position="62"/>
    </location>
</feature>
<dbReference type="Pfam" id="PF00855">
    <property type="entry name" value="PWWP"/>
    <property type="match status" value="1"/>
</dbReference>
<feature type="compositionally biased region" description="Polar residues" evidence="1">
    <location>
        <begin position="1"/>
        <end position="18"/>
    </location>
</feature>
<evidence type="ECO:0000259" key="2">
    <source>
        <dbReference type="PROSITE" id="PS50812"/>
    </source>
</evidence>
<reference evidence="3 4" key="1">
    <citation type="journal article" date="2024" name="Nat. Commun.">
        <title>Phylogenomics reveals the evolutionary origins of lichenization in chlorophyte algae.</title>
        <authorList>
            <person name="Puginier C."/>
            <person name="Libourel C."/>
            <person name="Otte J."/>
            <person name="Skaloud P."/>
            <person name="Haon M."/>
            <person name="Grisel S."/>
            <person name="Petersen M."/>
            <person name="Berrin J.G."/>
            <person name="Delaux P.M."/>
            <person name="Dal Grande F."/>
            <person name="Keller J."/>
        </authorList>
    </citation>
    <scope>NUCLEOTIDE SEQUENCE [LARGE SCALE GENOMIC DNA]</scope>
    <source>
        <strain evidence="3 4">SAG 2043</strain>
    </source>
</reference>
<dbReference type="CDD" id="cd05162">
    <property type="entry name" value="PWWP"/>
    <property type="match status" value="1"/>
</dbReference>
<feature type="domain" description="PWWP" evidence="2">
    <location>
        <begin position="151"/>
        <end position="210"/>
    </location>
</feature>
<dbReference type="InterPro" id="IPR052657">
    <property type="entry name" value="PDP_family_Arabidopsis"/>
</dbReference>
<feature type="compositionally biased region" description="Basic residues" evidence="1">
    <location>
        <begin position="21"/>
        <end position="31"/>
    </location>
</feature>
<dbReference type="EMBL" id="JALJOR010000010">
    <property type="protein sequence ID" value="KAK9810411.1"/>
    <property type="molecule type" value="Genomic_DNA"/>
</dbReference>
<dbReference type="PROSITE" id="PS50812">
    <property type="entry name" value="PWWP"/>
    <property type="match status" value="1"/>
</dbReference>
<evidence type="ECO:0000313" key="3">
    <source>
        <dbReference type="EMBL" id="KAK9810411.1"/>
    </source>
</evidence>